<accession>A0ABU6VUU6</accession>
<organism evidence="2 3">
    <name type="scientific">Stylosanthes scabra</name>
    <dbReference type="NCBI Taxonomy" id="79078"/>
    <lineage>
        <taxon>Eukaryota</taxon>
        <taxon>Viridiplantae</taxon>
        <taxon>Streptophyta</taxon>
        <taxon>Embryophyta</taxon>
        <taxon>Tracheophyta</taxon>
        <taxon>Spermatophyta</taxon>
        <taxon>Magnoliopsida</taxon>
        <taxon>eudicotyledons</taxon>
        <taxon>Gunneridae</taxon>
        <taxon>Pentapetalae</taxon>
        <taxon>rosids</taxon>
        <taxon>fabids</taxon>
        <taxon>Fabales</taxon>
        <taxon>Fabaceae</taxon>
        <taxon>Papilionoideae</taxon>
        <taxon>50 kb inversion clade</taxon>
        <taxon>dalbergioids sensu lato</taxon>
        <taxon>Dalbergieae</taxon>
        <taxon>Pterocarpus clade</taxon>
        <taxon>Stylosanthes</taxon>
    </lineage>
</organism>
<evidence type="ECO:0000313" key="3">
    <source>
        <dbReference type="Proteomes" id="UP001341840"/>
    </source>
</evidence>
<proteinExistence type="predicted"/>
<dbReference type="EMBL" id="JASCZI010152878">
    <property type="protein sequence ID" value="MED6176789.1"/>
    <property type="molecule type" value="Genomic_DNA"/>
</dbReference>
<name>A0ABU6VUU6_9FABA</name>
<gene>
    <name evidence="2" type="ORF">PIB30_091653</name>
</gene>
<keyword evidence="3" id="KW-1185">Reference proteome</keyword>
<evidence type="ECO:0000313" key="2">
    <source>
        <dbReference type="EMBL" id="MED6176789.1"/>
    </source>
</evidence>
<comment type="caution">
    <text evidence="2">The sequence shown here is derived from an EMBL/GenBank/DDBJ whole genome shotgun (WGS) entry which is preliminary data.</text>
</comment>
<evidence type="ECO:0000256" key="1">
    <source>
        <dbReference type="SAM" id="MobiDB-lite"/>
    </source>
</evidence>
<feature type="non-terminal residue" evidence="2">
    <location>
        <position position="1"/>
    </location>
</feature>
<reference evidence="2 3" key="1">
    <citation type="journal article" date="2023" name="Plants (Basel)">
        <title>Bridging the Gap: Combining Genomics and Transcriptomics Approaches to Understand Stylosanthes scabra, an Orphan Legume from the Brazilian Caatinga.</title>
        <authorList>
            <person name="Ferreira-Neto J.R.C."/>
            <person name="da Silva M.D."/>
            <person name="Binneck E."/>
            <person name="de Melo N.F."/>
            <person name="da Silva R.H."/>
            <person name="de Melo A.L.T.M."/>
            <person name="Pandolfi V."/>
            <person name="Bustamante F.O."/>
            <person name="Brasileiro-Vidal A.C."/>
            <person name="Benko-Iseppon A.M."/>
        </authorList>
    </citation>
    <scope>NUCLEOTIDE SEQUENCE [LARGE SCALE GENOMIC DNA]</scope>
    <source>
        <tissue evidence="2">Leaves</tissue>
    </source>
</reference>
<protein>
    <submittedName>
        <fullName evidence="2">Uncharacterized protein</fullName>
    </submittedName>
</protein>
<sequence>GQGNDGTVTEVSKTAHHEKIITFLRHVSKEKQNAPLNAWTTKKHVAVGTQKSRIRLACIKSPEVDRTTRKKAKEWFINSQAWPKSLKLPSGGNVTDQPPRPKSSKNMAINEWPTSKEESSKIGKI</sequence>
<feature type="region of interest" description="Disordered" evidence="1">
    <location>
        <begin position="84"/>
        <end position="125"/>
    </location>
</feature>
<feature type="compositionally biased region" description="Basic and acidic residues" evidence="1">
    <location>
        <begin position="114"/>
        <end position="125"/>
    </location>
</feature>
<dbReference type="Proteomes" id="UP001341840">
    <property type="component" value="Unassembled WGS sequence"/>
</dbReference>